<dbReference type="Gene3D" id="6.10.340.10">
    <property type="match status" value="1"/>
</dbReference>
<keyword evidence="9 13" id="KW-1133">Transmembrane helix</keyword>
<evidence type="ECO:0000256" key="4">
    <source>
        <dbReference type="ARBA" id="ARBA00022475"/>
    </source>
</evidence>
<dbReference type="CDD" id="cd06225">
    <property type="entry name" value="HAMP"/>
    <property type="match status" value="1"/>
</dbReference>
<dbReference type="InterPro" id="IPR004358">
    <property type="entry name" value="Sig_transdc_His_kin-like_C"/>
</dbReference>
<dbReference type="PRINTS" id="PR00344">
    <property type="entry name" value="BCTRLSENSOR"/>
</dbReference>
<dbReference type="Gene3D" id="3.30.565.10">
    <property type="entry name" value="Histidine kinase-like ATPase, C-terminal domain"/>
    <property type="match status" value="1"/>
</dbReference>
<evidence type="ECO:0000256" key="6">
    <source>
        <dbReference type="ARBA" id="ARBA00022679"/>
    </source>
</evidence>
<feature type="domain" description="HAMP" evidence="15">
    <location>
        <begin position="295"/>
        <end position="347"/>
    </location>
</feature>
<evidence type="ECO:0000259" key="14">
    <source>
        <dbReference type="PROSITE" id="PS50109"/>
    </source>
</evidence>
<dbReference type="Pfam" id="PF02518">
    <property type="entry name" value="HATPase_c"/>
    <property type="match status" value="1"/>
</dbReference>
<dbReference type="PROSITE" id="PS50885">
    <property type="entry name" value="HAMP"/>
    <property type="match status" value="1"/>
</dbReference>
<dbReference type="Pfam" id="PF00512">
    <property type="entry name" value="HisKA"/>
    <property type="match status" value="1"/>
</dbReference>
<gene>
    <name evidence="16" type="ORF">LUCI_0628</name>
</gene>
<dbReference type="GO" id="GO:0030295">
    <property type="term" value="F:protein kinase activator activity"/>
    <property type="evidence" value="ECO:0007669"/>
    <property type="project" value="TreeGrafter"/>
</dbReference>
<dbReference type="SUPFAM" id="SSF158472">
    <property type="entry name" value="HAMP domain-like"/>
    <property type="match status" value="1"/>
</dbReference>
<dbReference type="PANTHER" id="PTHR42878">
    <property type="entry name" value="TWO-COMPONENT HISTIDINE KINASE"/>
    <property type="match status" value="1"/>
</dbReference>
<dbReference type="InterPro" id="IPR003661">
    <property type="entry name" value="HisK_dim/P_dom"/>
</dbReference>
<feature type="transmembrane region" description="Helical" evidence="13">
    <location>
        <begin position="12"/>
        <end position="35"/>
    </location>
</feature>
<dbReference type="InterPro" id="IPR003594">
    <property type="entry name" value="HATPase_dom"/>
</dbReference>
<evidence type="ECO:0000256" key="5">
    <source>
        <dbReference type="ARBA" id="ARBA00022553"/>
    </source>
</evidence>
<dbReference type="Pfam" id="PF00672">
    <property type="entry name" value="HAMP"/>
    <property type="match status" value="1"/>
</dbReference>
<feature type="domain" description="Histidine kinase" evidence="14">
    <location>
        <begin position="376"/>
        <end position="588"/>
    </location>
</feature>
<accession>A0A498R2M8</accession>
<comment type="subcellular location">
    <subcellularLocation>
        <location evidence="2">Cell membrane</location>
        <topology evidence="2">Multi-pass membrane protein</topology>
    </subcellularLocation>
</comment>
<feature type="transmembrane region" description="Helical" evidence="13">
    <location>
        <begin position="274"/>
        <end position="294"/>
    </location>
</feature>
<dbReference type="SMART" id="SM00304">
    <property type="entry name" value="HAMP"/>
    <property type="match status" value="1"/>
</dbReference>
<keyword evidence="8" id="KW-0418">Kinase</keyword>
<evidence type="ECO:0000313" key="17">
    <source>
        <dbReference type="Proteomes" id="UP000277811"/>
    </source>
</evidence>
<keyword evidence="11 13" id="KW-0472">Membrane</keyword>
<dbReference type="SUPFAM" id="SSF55874">
    <property type="entry name" value="ATPase domain of HSP90 chaperone/DNA topoisomerase II/histidine kinase"/>
    <property type="match status" value="1"/>
</dbReference>
<evidence type="ECO:0000256" key="1">
    <source>
        <dbReference type="ARBA" id="ARBA00000085"/>
    </source>
</evidence>
<dbReference type="InterPro" id="IPR005467">
    <property type="entry name" value="His_kinase_dom"/>
</dbReference>
<feature type="coiled-coil region" evidence="12">
    <location>
        <begin position="346"/>
        <end position="373"/>
    </location>
</feature>
<evidence type="ECO:0000256" key="2">
    <source>
        <dbReference type="ARBA" id="ARBA00004651"/>
    </source>
</evidence>
<dbReference type="InterPro" id="IPR003660">
    <property type="entry name" value="HAMP_dom"/>
</dbReference>
<dbReference type="InterPro" id="IPR036097">
    <property type="entry name" value="HisK_dim/P_sf"/>
</dbReference>
<evidence type="ECO:0000256" key="13">
    <source>
        <dbReference type="SAM" id="Phobius"/>
    </source>
</evidence>
<keyword evidence="4" id="KW-1003">Cell membrane</keyword>
<dbReference type="AlphaFoldDB" id="A0A498R2M8"/>
<organism evidence="16 17">
    <name type="scientific">Lucifera butyrica</name>
    <dbReference type="NCBI Taxonomy" id="1351585"/>
    <lineage>
        <taxon>Bacteria</taxon>
        <taxon>Bacillati</taxon>
        <taxon>Bacillota</taxon>
        <taxon>Negativicutes</taxon>
        <taxon>Veillonellales</taxon>
        <taxon>Veillonellaceae</taxon>
        <taxon>Lucifera</taxon>
    </lineage>
</organism>
<keyword evidence="17" id="KW-1185">Reference proteome</keyword>
<dbReference type="SMART" id="SM00388">
    <property type="entry name" value="HisKA"/>
    <property type="match status" value="1"/>
</dbReference>
<name>A0A498R2M8_9FIRM</name>
<dbReference type="Gene3D" id="3.30.450.20">
    <property type="entry name" value="PAS domain"/>
    <property type="match status" value="1"/>
</dbReference>
<keyword evidence="12" id="KW-0175">Coiled coil</keyword>
<keyword evidence="5" id="KW-0597">Phosphoprotein</keyword>
<evidence type="ECO:0000256" key="7">
    <source>
        <dbReference type="ARBA" id="ARBA00022692"/>
    </source>
</evidence>
<evidence type="ECO:0000256" key="3">
    <source>
        <dbReference type="ARBA" id="ARBA00012438"/>
    </source>
</evidence>
<comment type="catalytic activity">
    <reaction evidence="1">
        <text>ATP + protein L-histidine = ADP + protein N-phospho-L-histidine.</text>
        <dbReference type="EC" id="2.7.13.3"/>
    </reaction>
</comment>
<dbReference type="EC" id="2.7.13.3" evidence="3"/>
<keyword evidence="6" id="KW-0808">Transferase</keyword>
<dbReference type="InterPro" id="IPR050351">
    <property type="entry name" value="BphY/WalK/GraS-like"/>
</dbReference>
<dbReference type="Gene3D" id="1.10.287.130">
    <property type="match status" value="1"/>
</dbReference>
<dbReference type="PROSITE" id="PS50109">
    <property type="entry name" value="HIS_KIN"/>
    <property type="match status" value="1"/>
</dbReference>
<dbReference type="SUPFAM" id="SSF47384">
    <property type="entry name" value="Homodimeric domain of signal transducing histidine kinase"/>
    <property type="match status" value="1"/>
</dbReference>
<dbReference type="RefSeq" id="WP_122626407.1">
    <property type="nucleotide sequence ID" value="NZ_UPPP01000055.1"/>
</dbReference>
<dbReference type="PANTHER" id="PTHR42878:SF15">
    <property type="entry name" value="BACTERIOPHYTOCHROME"/>
    <property type="match status" value="1"/>
</dbReference>
<dbReference type="InterPro" id="IPR036890">
    <property type="entry name" value="HATPase_C_sf"/>
</dbReference>
<evidence type="ECO:0000256" key="9">
    <source>
        <dbReference type="ARBA" id="ARBA00022989"/>
    </source>
</evidence>
<dbReference type="GO" id="GO:0000155">
    <property type="term" value="F:phosphorelay sensor kinase activity"/>
    <property type="evidence" value="ECO:0007669"/>
    <property type="project" value="InterPro"/>
</dbReference>
<dbReference type="InterPro" id="IPR033479">
    <property type="entry name" value="dCache_1"/>
</dbReference>
<reference evidence="16 17" key="1">
    <citation type="submission" date="2018-06" db="EMBL/GenBank/DDBJ databases">
        <authorList>
            <person name="Strepis N."/>
        </authorList>
    </citation>
    <scope>NUCLEOTIDE SEQUENCE [LARGE SCALE GENOMIC DNA]</scope>
    <source>
        <strain evidence="16">LUCI</strain>
    </source>
</reference>
<dbReference type="GO" id="GO:0005886">
    <property type="term" value="C:plasma membrane"/>
    <property type="evidence" value="ECO:0007669"/>
    <property type="project" value="UniProtKB-SubCell"/>
</dbReference>
<evidence type="ECO:0000313" key="16">
    <source>
        <dbReference type="EMBL" id="VBB05419.1"/>
    </source>
</evidence>
<sequence length="592" mass="66115">MSNSRSLTRVLTMQFLLLVVVPLAAISILTLQLLTKELDRQITSKNLLLASSMADQVDAFLQDAEMALRQVDAVMEVSRVDERKQRYLEAWIRNYPYFESLQILNRDGRVRYIAPYRPHYTGISMAGQPFYKEALSTGVIYWSPVFISQQTGQPTLTVTLPTSAGMVVGFLNLGWLSDVCIQATRDAPVWGGIIDKEGTIIGHSDRRLVNERTNLGDAGFVRRSLRVQSGTYRDMVQGQDTLISLVAVNRTGWRVGVFQSAAQAFRPVEAMRNIFIAGSCLAVALALFLALWLLRKILNPLADLTNHTRQIADGCYDLVVPTGDFKEFDELAGHFQTMSEAVRSREEDLSGKRQELENSMVTLEKRNRELDQFAYVASHDLKAPLRAIANLSQWMEDDLGPVITGETRRHMELLRGRVKRMENLIEGILQYSRVGRIVTGAEPVDVEEMVQDIVQELEPLGGLSVRIEGSLPVITAERVRLRQVFANLIGNAVKYHNRPVGGNVVIAGKREDSCYAFTVADDGPGIAPVYHEKIFEMFQTLQPRDRVESTGVGLALVKKIVEGQGGQITVHSQEGEGATFCFTWPVQDSTEL</sequence>
<dbReference type="EMBL" id="UPPP01000055">
    <property type="protein sequence ID" value="VBB05419.1"/>
    <property type="molecule type" value="Genomic_DNA"/>
</dbReference>
<dbReference type="GO" id="GO:0000156">
    <property type="term" value="F:phosphorelay response regulator activity"/>
    <property type="evidence" value="ECO:0007669"/>
    <property type="project" value="TreeGrafter"/>
</dbReference>
<keyword evidence="7 13" id="KW-0812">Transmembrane</keyword>
<dbReference type="SMART" id="SM00387">
    <property type="entry name" value="HATPase_c"/>
    <property type="match status" value="1"/>
</dbReference>
<dbReference type="CDD" id="cd12914">
    <property type="entry name" value="PDC1_DGC_like"/>
    <property type="match status" value="1"/>
</dbReference>
<evidence type="ECO:0000259" key="15">
    <source>
        <dbReference type="PROSITE" id="PS50885"/>
    </source>
</evidence>
<evidence type="ECO:0000256" key="8">
    <source>
        <dbReference type="ARBA" id="ARBA00022777"/>
    </source>
</evidence>
<evidence type="ECO:0000256" key="12">
    <source>
        <dbReference type="SAM" id="Coils"/>
    </source>
</evidence>
<dbReference type="OrthoDB" id="9813151at2"/>
<dbReference type="CDD" id="cd00082">
    <property type="entry name" value="HisKA"/>
    <property type="match status" value="1"/>
</dbReference>
<keyword evidence="10" id="KW-0902">Two-component regulatory system</keyword>
<dbReference type="Pfam" id="PF02743">
    <property type="entry name" value="dCache_1"/>
    <property type="match status" value="1"/>
</dbReference>
<evidence type="ECO:0000256" key="10">
    <source>
        <dbReference type="ARBA" id="ARBA00023012"/>
    </source>
</evidence>
<dbReference type="GO" id="GO:0007234">
    <property type="term" value="P:osmosensory signaling via phosphorelay pathway"/>
    <property type="evidence" value="ECO:0007669"/>
    <property type="project" value="TreeGrafter"/>
</dbReference>
<protein>
    <recommendedName>
        <fullName evidence="3">histidine kinase</fullName>
        <ecNumber evidence="3">2.7.13.3</ecNumber>
    </recommendedName>
</protein>
<proteinExistence type="predicted"/>
<evidence type="ECO:0000256" key="11">
    <source>
        <dbReference type="ARBA" id="ARBA00023136"/>
    </source>
</evidence>
<dbReference type="Proteomes" id="UP000277811">
    <property type="component" value="Unassembled WGS sequence"/>
</dbReference>